<gene>
    <name evidence="1" type="ORF">N8T08_000504</name>
</gene>
<proteinExistence type="predicted"/>
<dbReference type="Proteomes" id="UP001177260">
    <property type="component" value="Unassembled WGS sequence"/>
</dbReference>
<comment type="caution">
    <text evidence="1">The sequence shown here is derived from an EMBL/GenBank/DDBJ whole genome shotgun (WGS) entry which is preliminary data.</text>
</comment>
<organism evidence="1 2">
    <name type="scientific">Aspergillus melleus</name>
    <dbReference type="NCBI Taxonomy" id="138277"/>
    <lineage>
        <taxon>Eukaryota</taxon>
        <taxon>Fungi</taxon>
        <taxon>Dikarya</taxon>
        <taxon>Ascomycota</taxon>
        <taxon>Pezizomycotina</taxon>
        <taxon>Eurotiomycetes</taxon>
        <taxon>Eurotiomycetidae</taxon>
        <taxon>Eurotiales</taxon>
        <taxon>Aspergillaceae</taxon>
        <taxon>Aspergillus</taxon>
        <taxon>Aspergillus subgen. Circumdati</taxon>
    </lineage>
</organism>
<keyword evidence="2" id="KW-1185">Reference proteome</keyword>
<name>A0ACC3BBE2_9EURO</name>
<protein>
    <submittedName>
        <fullName evidence="1">Uncharacterized protein</fullName>
    </submittedName>
</protein>
<sequence length="79" mass="8884">MANLAKNDNAGNLIIYYGELFCRKEDCAKGQKKYTATNNLRTHLKAHENTSLAENNKGGRVGQKEMDRAISTDIQYGYN</sequence>
<accession>A0ACC3BBE2</accession>
<evidence type="ECO:0000313" key="2">
    <source>
        <dbReference type="Proteomes" id="UP001177260"/>
    </source>
</evidence>
<evidence type="ECO:0000313" key="1">
    <source>
        <dbReference type="EMBL" id="KAK1147988.1"/>
    </source>
</evidence>
<reference evidence="1 2" key="1">
    <citation type="journal article" date="2023" name="ACS Omega">
        <title>Identification of the Neoaspergillic Acid Biosynthesis Gene Cluster by Establishing an In Vitro CRISPR-Ribonucleoprotein Genetic System in Aspergillus melleus.</title>
        <authorList>
            <person name="Yuan B."/>
            <person name="Grau M.F."/>
            <person name="Murata R.M."/>
            <person name="Torok T."/>
            <person name="Venkateswaran K."/>
            <person name="Stajich J.E."/>
            <person name="Wang C.C.C."/>
        </authorList>
    </citation>
    <scope>NUCLEOTIDE SEQUENCE [LARGE SCALE GENOMIC DNA]</scope>
    <source>
        <strain evidence="1 2">IMV 1140</strain>
    </source>
</reference>
<dbReference type="EMBL" id="JAOPJF010000010">
    <property type="protein sequence ID" value="KAK1147988.1"/>
    <property type="molecule type" value="Genomic_DNA"/>
</dbReference>